<dbReference type="EMBL" id="GBXM01062905">
    <property type="protein sequence ID" value="JAH45672.1"/>
    <property type="molecule type" value="Transcribed_RNA"/>
</dbReference>
<protein>
    <submittedName>
        <fullName evidence="1">Uncharacterized protein</fullName>
    </submittedName>
</protein>
<dbReference type="AlphaFoldDB" id="A0A0E9SWM8"/>
<sequence>MLMGLSRYCAIWSVDSEATYKSKQIRKLTGRQVNK</sequence>
<proteinExistence type="predicted"/>
<name>A0A0E9SWM8_ANGAN</name>
<reference evidence="1" key="1">
    <citation type="submission" date="2014-11" db="EMBL/GenBank/DDBJ databases">
        <authorList>
            <person name="Amaro Gonzalez C."/>
        </authorList>
    </citation>
    <scope>NUCLEOTIDE SEQUENCE</scope>
</reference>
<accession>A0A0E9SWM8</accession>
<evidence type="ECO:0000313" key="1">
    <source>
        <dbReference type="EMBL" id="JAH45672.1"/>
    </source>
</evidence>
<organism evidence="1">
    <name type="scientific">Anguilla anguilla</name>
    <name type="common">European freshwater eel</name>
    <name type="synonym">Muraena anguilla</name>
    <dbReference type="NCBI Taxonomy" id="7936"/>
    <lineage>
        <taxon>Eukaryota</taxon>
        <taxon>Metazoa</taxon>
        <taxon>Chordata</taxon>
        <taxon>Craniata</taxon>
        <taxon>Vertebrata</taxon>
        <taxon>Euteleostomi</taxon>
        <taxon>Actinopterygii</taxon>
        <taxon>Neopterygii</taxon>
        <taxon>Teleostei</taxon>
        <taxon>Anguilliformes</taxon>
        <taxon>Anguillidae</taxon>
        <taxon>Anguilla</taxon>
    </lineage>
</organism>
<reference evidence="1" key="2">
    <citation type="journal article" date="2015" name="Fish Shellfish Immunol.">
        <title>Early steps in the European eel (Anguilla anguilla)-Vibrio vulnificus interaction in the gills: Role of the RtxA13 toxin.</title>
        <authorList>
            <person name="Callol A."/>
            <person name="Pajuelo D."/>
            <person name="Ebbesson L."/>
            <person name="Teles M."/>
            <person name="MacKenzie S."/>
            <person name="Amaro C."/>
        </authorList>
    </citation>
    <scope>NUCLEOTIDE SEQUENCE</scope>
</reference>